<evidence type="ECO:0000256" key="9">
    <source>
        <dbReference type="SAM" id="MobiDB-lite"/>
    </source>
</evidence>
<keyword evidence="6 10" id="KW-0472">Membrane</keyword>
<dbReference type="Proteomes" id="UP000663852">
    <property type="component" value="Unassembled WGS sequence"/>
</dbReference>
<dbReference type="PANTHER" id="PTHR10464">
    <property type="entry name" value="UREA TRANSPORTER"/>
    <property type="match status" value="1"/>
</dbReference>
<dbReference type="InterPro" id="IPR029020">
    <property type="entry name" value="Ammonium/urea_transptr"/>
</dbReference>
<keyword evidence="4 10" id="KW-0812">Transmembrane</keyword>
<dbReference type="InterPro" id="IPR004937">
    <property type="entry name" value="Urea_transporter"/>
</dbReference>
<evidence type="ECO:0000256" key="5">
    <source>
        <dbReference type="ARBA" id="ARBA00022989"/>
    </source>
</evidence>
<keyword evidence="8" id="KW-0040">ANK repeat</keyword>
<keyword evidence="13" id="KW-1185">Reference proteome</keyword>
<dbReference type="Pfam" id="PF12796">
    <property type="entry name" value="Ank_2"/>
    <property type="match status" value="2"/>
</dbReference>
<dbReference type="Pfam" id="PF03253">
    <property type="entry name" value="UT"/>
    <property type="match status" value="1"/>
</dbReference>
<dbReference type="OrthoDB" id="426293at2759"/>
<dbReference type="SMART" id="SM00248">
    <property type="entry name" value="ANK"/>
    <property type="match status" value="7"/>
</dbReference>
<gene>
    <name evidence="12" type="ORF">EDS130_LOCUS38048</name>
    <name evidence="11" type="ORF">XAT740_LOCUS10546</name>
</gene>
<sequence length="927" mass="104822">MKSSLSSGTRSSTSMSVRFQFEEDDNEHENKRLTRKQSAESFVIHEIQPWSSMLPSEQQKHLENETFHSLEEVVVHPSPHRSRSLLIHRNRRFDSPHDRITLRSLFGTMSQIHYLFTHKQFLHGLRFLKFFINFIDSVFRGIGQLMFANNPLSGLVIVLALTMNEKSSASYALFGAIISTLTAHFLGLNSQSIQSGLYGSNGCLTALILRHFSPGHTFFQLIGPMVFFCICSTIFFVALCKIFVVRFDISPFTFSSHLCSFLWLISATKLHSSPIELDLLISNLTEISNGTNTTSFWPLTISFIDGIFSSISQVYLINNALTGLIILLGVSICSLRLTILALIGTIVGQITSIYLFQVSLAEIRQGLWGLNSALTFQILGGMFFVLHGPHIWLYMIFGSIMTVFVQVGLIKYFPVFGKLPLMLPAIIICWFLCLLGGSSKYLIGIRLRSISIPEDHLRRFRLSNLVKMHFQFLDDLSIILQKVGGNQNIPGEDLSTIENEFVPILLCSYTHQNDWFNLKSLLNEGADVNATDYDLRSSLHLAACDGNMKLCRMLIEKFHADTNLIDDFDGTPLYDAFCHGHFHLIPYLYIKGARMPISKMKELVFFLCAFSFEGNLEAVQYLIACGVNPNLIDHNGRTALHLAVCGHHYLIVKYLVEEGNASTSIVDHYGHTPLDDAVQLSDNQITFYLQHWRAGLVKNTKNIFVEDDELDDINIDDDFGVKTEAVERKSRKTTEECLLPALFCTAAGEGNVKQMINILKQFPQFRADSVDYDFRSAAHIAAAEGQLSSIQFLCKHSLVKKQDLHWINREDRWGFTPIEEAYRYGHNQVAEYLKEYQSKESKLPLSTTTTGISSDSPSKSTRTFVDSVKKWKKVFRFATLVLNNEAELIKSLLMSGVLSAYDTYADYDGRTPMHWAALNGYVNVVKL</sequence>
<evidence type="ECO:0000256" key="7">
    <source>
        <dbReference type="ARBA" id="ARBA00033993"/>
    </source>
</evidence>
<dbReference type="PANTHER" id="PTHR10464:SF4">
    <property type="entry name" value="UREA TRANSPORTER"/>
    <property type="match status" value="1"/>
</dbReference>
<evidence type="ECO:0000256" key="3">
    <source>
        <dbReference type="ARBA" id="ARBA00022475"/>
    </source>
</evidence>
<evidence type="ECO:0000313" key="12">
    <source>
        <dbReference type="EMBL" id="CAF1428680.1"/>
    </source>
</evidence>
<dbReference type="EMBL" id="CAJNOR010000563">
    <property type="protein sequence ID" value="CAF0948803.1"/>
    <property type="molecule type" value="Genomic_DNA"/>
</dbReference>
<accession>A0A814D3F2</accession>
<evidence type="ECO:0000256" key="8">
    <source>
        <dbReference type="PROSITE-ProRule" id="PRU00023"/>
    </source>
</evidence>
<dbReference type="AlphaFoldDB" id="A0A814D3F2"/>
<feature type="region of interest" description="Disordered" evidence="9">
    <location>
        <begin position="1"/>
        <end position="32"/>
    </location>
</feature>
<dbReference type="EMBL" id="CAJNOJ010000388">
    <property type="protein sequence ID" value="CAF1428680.1"/>
    <property type="molecule type" value="Genomic_DNA"/>
</dbReference>
<dbReference type="Pfam" id="PF00023">
    <property type="entry name" value="Ank"/>
    <property type="match status" value="1"/>
</dbReference>
<keyword evidence="3" id="KW-1003">Cell membrane</keyword>
<dbReference type="PROSITE" id="PS50088">
    <property type="entry name" value="ANK_REPEAT"/>
    <property type="match status" value="2"/>
</dbReference>
<evidence type="ECO:0000256" key="2">
    <source>
        <dbReference type="ARBA" id="ARBA00005914"/>
    </source>
</evidence>
<keyword evidence="5 10" id="KW-1133">Transmembrane helix</keyword>
<evidence type="ECO:0000256" key="1">
    <source>
        <dbReference type="ARBA" id="ARBA00004651"/>
    </source>
</evidence>
<dbReference type="GO" id="GO:0005886">
    <property type="term" value="C:plasma membrane"/>
    <property type="evidence" value="ECO:0007669"/>
    <property type="project" value="UniProtKB-SubCell"/>
</dbReference>
<dbReference type="InterPro" id="IPR002110">
    <property type="entry name" value="Ankyrin_rpt"/>
</dbReference>
<evidence type="ECO:0000256" key="6">
    <source>
        <dbReference type="ARBA" id="ARBA00023136"/>
    </source>
</evidence>
<dbReference type="PROSITE" id="PS50297">
    <property type="entry name" value="ANK_REP_REGION"/>
    <property type="match status" value="2"/>
</dbReference>
<dbReference type="InterPro" id="IPR036770">
    <property type="entry name" value="Ankyrin_rpt-contain_sf"/>
</dbReference>
<evidence type="ECO:0000313" key="11">
    <source>
        <dbReference type="EMBL" id="CAF0948803.1"/>
    </source>
</evidence>
<feature type="compositionally biased region" description="Low complexity" evidence="9">
    <location>
        <begin position="1"/>
        <end position="16"/>
    </location>
</feature>
<dbReference type="Proteomes" id="UP000663828">
    <property type="component" value="Unassembled WGS sequence"/>
</dbReference>
<feature type="transmembrane region" description="Helical" evidence="10">
    <location>
        <begin position="393"/>
        <end position="415"/>
    </location>
</feature>
<organism evidence="11 13">
    <name type="scientific">Adineta ricciae</name>
    <name type="common">Rotifer</name>
    <dbReference type="NCBI Taxonomy" id="249248"/>
    <lineage>
        <taxon>Eukaryota</taxon>
        <taxon>Metazoa</taxon>
        <taxon>Spiralia</taxon>
        <taxon>Gnathifera</taxon>
        <taxon>Rotifera</taxon>
        <taxon>Eurotatoria</taxon>
        <taxon>Bdelloidea</taxon>
        <taxon>Adinetida</taxon>
        <taxon>Adinetidae</taxon>
        <taxon>Adineta</taxon>
    </lineage>
</organism>
<dbReference type="Gene3D" id="1.25.40.20">
    <property type="entry name" value="Ankyrin repeat-containing domain"/>
    <property type="match status" value="4"/>
</dbReference>
<feature type="transmembrane region" description="Helical" evidence="10">
    <location>
        <begin position="168"/>
        <end position="188"/>
    </location>
</feature>
<dbReference type="Gene3D" id="1.10.3430.10">
    <property type="entry name" value="Ammonium transporter AmtB like domains"/>
    <property type="match status" value="1"/>
</dbReference>
<dbReference type="SUPFAM" id="SSF48403">
    <property type="entry name" value="Ankyrin repeat"/>
    <property type="match status" value="2"/>
</dbReference>
<feature type="transmembrane region" description="Helical" evidence="10">
    <location>
        <begin position="421"/>
        <end position="443"/>
    </location>
</feature>
<reference evidence="11" key="1">
    <citation type="submission" date="2021-02" db="EMBL/GenBank/DDBJ databases">
        <authorList>
            <person name="Nowell W R."/>
        </authorList>
    </citation>
    <scope>NUCLEOTIDE SEQUENCE</scope>
</reference>
<proteinExistence type="inferred from homology"/>
<evidence type="ECO:0000313" key="13">
    <source>
        <dbReference type="Proteomes" id="UP000663828"/>
    </source>
</evidence>
<comment type="caution">
    <text evidence="11">The sequence shown here is derived from an EMBL/GenBank/DDBJ whole genome shotgun (WGS) entry which is preliminary data.</text>
</comment>
<name>A0A814D3F2_ADIRI</name>
<comment type="subcellular location">
    <subcellularLocation>
        <location evidence="1">Cell membrane</location>
        <topology evidence="1">Multi-pass membrane protein</topology>
    </subcellularLocation>
</comment>
<feature type="transmembrane region" description="Helical" evidence="10">
    <location>
        <begin position="218"/>
        <end position="240"/>
    </location>
</feature>
<protein>
    <submittedName>
        <fullName evidence="11">Uncharacterized protein</fullName>
    </submittedName>
</protein>
<comment type="catalytic activity">
    <reaction evidence="7">
        <text>urea(in) = urea(out)</text>
        <dbReference type="Rhea" id="RHEA:32799"/>
        <dbReference type="ChEBI" id="CHEBI:16199"/>
    </reaction>
</comment>
<feature type="repeat" description="ANK" evidence="8">
    <location>
        <begin position="908"/>
        <end position="927"/>
    </location>
</feature>
<dbReference type="GO" id="GO:0015204">
    <property type="term" value="F:urea transmembrane transporter activity"/>
    <property type="evidence" value="ECO:0007669"/>
    <property type="project" value="InterPro"/>
</dbReference>
<feature type="transmembrane region" description="Helical" evidence="10">
    <location>
        <begin position="367"/>
        <end position="386"/>
    </location>
</feature>
<feature type="repeat" description="ANK" evidence="8">
    <location>
        <begin position="635"/>
        <end position="659"/>
    </location>
</feature>
<comment type="similarity">
    <text evidence="2">Belongs to the urea transporter family.</text>
</comment>
<evidence type="ECO:0000256" key="4">
    <source>
        <dbReference type="ARBA" id="ARBA00022692"/>
    </source>
</evidence>
<evidence type="ECO:0000256" key="10">
    <source>
        <dbReference type="SAM" id="Phobius"/>
    </source>
</evidence>